<evidence type="ECO:0000313" key="3">
    <source>
        <dbReference type="Proteomes" id="UP000272942"/>
    </source>
</evidence>
<dbReference type="AlphaFoldDB" id="A0A183B586"/>
<dbReference type="EMBL" id="UZAN01057396">
    <property type="protein sequence ID" value="VDP91643.1"/>
    <property type="molecule type" value="Genomic_DNA"/>
</dbReference>
<dbReference type="WBParaSite" id="ECPE_0001441101-mRNA-1">
    <property type="protein sequence ID" value="ECPE_0001441101-mRNA-1"/>
    <property type="gene ID" value="ECPE_0001441101"/>
</dbReference>
<name>A0A183B586_9TREM</name>
<dbReference type="Proteomes" id="UP000272942">
    <property type="component" value="Unassembled WGS sequence"/>
</dbReference>
<proteinExistence type="predicted"/>
<keyword evidence="3" id="KW-1185">Reference proteome</keyword>
<protein>
    <submittedName>
        <fullName evidence="4">IRS-type PTB domain-containing protein</fullName>
    </submittedName>
</protein>
<organism evidence="4">
    <name type="scientific">Echinostoma caproni</name>
    <dbReference type="NCBI Taxonomy" id="27848"/>
    <lineage>
        <taxon>Eukaryota</taxon>
        <taxon>Metazoa</taxon>
        <taxon>Spiralia</taxon>
        <taxon>Lophotrochozoa</taxon>
        <taxon>Platyhelminthes</taxon>
        <taxon>Trematoda</taxon>
        <taxon>Digenea</taxon>
        <taxon>Plagiorchiida</taxon>
        <taxon>Echinostomata</taxon>
        <taxon>Echinostomatoidea</taxon>
        <taxon>Echinostomatidae</taxon>
        <taxon>Echinostoma</taxon>
    </lineage>
</organism>
<dbReference type="OrthoDB" id="6233530at2759"/>
<feature type="compositionally biased region" description="Polar residues" evidence="1">
    <location>
        <begin position="68"/>
        <end position="84"/>
    </location>
</feature>
<evidence type="ECO:0000313" key="2">
    <source>
        <dbReference type="EMBL" id="VDP91643.1"/>
    </source>
</evidence>
<evidence type="ECO:0000256" key="1">
    <source>
        <dbReference type="SAM" id="MobiDB-lite"/>
    </source>
</evidence>
<reference evidence="2 3" key="2">
    <citation type="submission" date="2018-11" db="EMBL/GenBank/DDBJ databases">
        <authorList>
            <consortium name="Pathogen Informatics"/>
        </authorList>
    </citation>
    <scope>NUCLEOTIDE SEQUENCE [LARGE SCALE GENOMIC DNA]</scope>
    <source>
        <strain evidence="2 3">Egypt</strain>
    </source>
</reference>
<gene>
    <name evidence="2" type="ORF">ECPE_LOCUS14371</name>
</gene>
<feature type="region of interest" description="Disordered" evidence="1">
    <location>
        <begin position="45"/>
        <end position="117"/>
    </location>
</feature>
<evidence type="ECO:0000313" key="4">
    <source>
        <dbReference type="WBParaSite" id="ECPE_0001441101-mRNA-1"/>
    </source>
</evidence>
<sequence length="309" mass="33717">MVTSSGAYSYLLRPCDSLPGLYTLLLYDGVRVRKYRLELIVQSEPIPPPLHSTEPVASDVLSPRRASEPSSPTVCCSEAPSTNGDGVVCSENRSSSGASTPPSMQPPPSSIGTQSTNASTVVVQNDNTGPCPRRYRTTTKVMYNGSLYDSVEQVVADIEAHPVSHQRKKWKVFYAQIDRKQGILTLKDGEKRKTEHYDLSKCDFFPVHRLMFDHHHCFGILLYGASAGDREELIFSVDAPYLQSNTCSVMGPGGPTAAGTRATAFQSCDLDYSTFAGRPEDPPATAPPVSQQGGVLHVHAFVIMFFIRV</sequence>
<accession>A0A183B586</accession>
<reference evidence="4" key="1">
    <citation type="submission" date="2016-06" db="UniProtKB">
        <authorList>
            <consortium name="WormBaseParasite"/>
        </authorList>
    </citation>
    <scope>IDENTIFICATION</scope>
</reference>